<dbReference type="Proteomes" id="UP000180194">
    <property type="component" value="Unassembled WGS sequence"/>
</dbReference>
<sequence>MKFKLLLAALLSVVTLTLSTGNADAASTKVWWDGTELKKGQIGRVTMLKTGFSIFKLEDGKMVPARYVKKGEVFRVYGIYRDDVTTNYALGANLFAYRSSHRLDGSNEYFQKNLFYETPSKAKLELVKQLNN</sequence>
<evidence type="ECO:0000256" key="1">
    <source>
        <dbReference type="SAM" id="SignalP"/>
    </source>
</evidence>
<name>A0ABX3CXQ8_9BACI</name>
<organism evidence="2 3">
    <name type="scientific">Cytobacillus oceanisediminis</name>
    <dbReference type="NCBI Taxonomy" id="665099"/>
    <lineage>
        <taxon>Bacteria</taxon>
        <taxon>Bacillati</taxon>
        <taxon>Bacillota</taxon>
        <taxon>Bacilli</taxon>
        <taxon>Bacillales</taxon>
        <taxon>Bacillaceae</taxon>
        <taxon>Cytobacillus</taxon>
    </lineage>
</organism>
<protein>
    <submittedName>
        <fullName evidence="2">Uncharacterized protein</fullName>
    </submittedName>
</protein>
<keyword evidence="1" id="KW-0732">Signal</keyword>
<dbReference type="RefSeq" id="WP_009332060.1">
    <property type="nucleotide sequence ID" value="NZ_CP062790.1"/>
</dbReference>
<evidence type="ECO:0000313" key="2">
    <source>
        <dbReference type="EMBL" id="OHX49915.1"/>
    </source>
</evidence>
<proteinExistence type="predicted"/>
<evidence type="ECO:0000313" key="3">
    <source>
        <dbReference type="Proteomes" id="UP000180194"/>
    </source>
</evidence>
<feature type="signal peptide" evidence="1">
    <location>
        <begin position="1"/>
        <end position="25"/>
    </location>
</feature>
<keyword evidence="3" id="KW-1185">Reference proteome</keyword>
<reference evidence="2 3" key="1">
    <citation type="submission" date="2016-07" db="EMBL/GenBank/DDBJ databases">
        <title>Bacillus oceanisediminis whole genome.</title>
        <authorList>
            <person name="Pal Y."/>
            <person name="Verma A."/>
            <person name="Mual P."/>
            <person name="Srinivasan K."/>
        </authorList>
    </citation>
    <scope>NUCLEOTIDE SEQUENCE [LARGE SCALE GENOMIC DNA]</scope>
    <source>
        <strain evidence="2 3">Bhandara28</strain>
    </source>
</reference>
<comment type="caution">
    <text evidence="2">The sequence shown here is derived from an EMBL/GenBank/DDBJ whole genome shotgun (WGS) entry which is preliminary data.</text>
</comment>
<gene>
    <name evidence="2" type="ORF">BBV17_10460</name>
</gene>
<accession>A0ABX3CXQ8</accession>
<dbReference type="EMBL" id="MBRJ01000008">
    <property type="protein sequence ID" value="OHX49915.1"/>
    <property type="molecule type" value="Genomic_DNA"/>
</dbReference>
<feature type="chain" id="PRO_5045067919" evidence="1">
    <location>
        <begin position="26"/>
        <end position="132"/>
    </location>
</feature>